<name>A0A250WZ90_9CHLO</name>
<dbReference type="AlphaFoldDB" id="A0A250WZ90"/>
<feature type="coiled-coil region" evidence="1">
    <location>
        <begin position="376"/>
        <end position="403"/>
    </location>
</feature>
<keyword evidence="1" id="KW-0175">Coiled coil</keyword>
<comment type="caution">
    <text evidence="3">The sequence shown here is derived from an EMBL/GenBank/DDBJ whole genome shotgun (WGS) entry which is preliminary data.</text>
</comment>
<sequence>MDKHSCKNRNRKPAVLENNEYELQTIEEERVDPQGAKPEYLHELFNINATWTENGRVGGMYAYNVKRMLQELDMIEGVPVHRLDSYIKEHMLRGDQDKDGMLSLSEFLLWFLTEVSAYLPFNCVGGNSTTAPLYNRFVHYMLADCGAGVRRKASGLLMGQFTRMCLECQLTSDEHIARNAAQVASRVAASDRVLGKMESGTRLQFAQLVHALQYLSDKRHIGVDSVLYRIVSFGKVPPIINSKNVNKAYRLVTLENVRDLLIESELEQPLLWTSYECDICGESHSRWVVGNVDNMREYLYACGAHFLPQFRIVNTRNVRAVFHRYNSKLNKGILPPKNHTFEKDTQCREDVATTDVDNEAAGAPSISALRADSTDYDIQEKELSKAQEDLKKAAAEEEEMYRHHVLGPDIWSSAHQAELCCCQYRSLGTMEMQTFWKVCLDNKTIRHSMENDKGLLNSHRLEAAFMTACSIGGVYCKDTSCGIHDAAVSPQDVQNLKASRSSNLPSAGGLRNGVYGTPFEAGNVLLASYQGRRPSANALSPRSARYVASSTSGTPWMGGLPRGAPTPVSLRVRPESGSPASERVLHRQPVPTLTFPQFLEAIRLVAEDIIGHPQVLVSVEMTLWSIFHDMVDIGCPLHGENLDAYYLDKRGTSRAIAEGRRGRRNKSL</sequence>
<feature type="region of interest" description="Disordered" evidence="2">
    <location>
        <begin position="557"/>
        <end position="583"/>
    </location>
</feature>
<evidence type="ECO:0000313" key="3">
    <source>
        <dbReference type="EMBL" id="GAX76157.1"/>
    </source>
</evidence>
<evidence type="ECO:0008006" key="5">
    <source>
        <dbReference type="Google" id="ProtNLM"/>
    </source>
</evidence>
<dbReference type="OrthoDB" id="533132at2759"/>
<organism evidence="3 4">
    <name type="scientific">Chlamydomonas eustigma</name>
    <dbReference type="NCBI Taxonomy" id="1157962"/>
    <lineage>
        <taxon>Eukaryota</taxon>
        <taxon>Viridiplantae</taxon>
        <taxon>Chlorophyta</taxon>
        <taxon>core chlorophytes</taxon>
        <taxon>Chlorophyceae</taxon>
        <taxon>CS clade</taxon>
        <taxon>Chlamydomonadales</taxon>
        <taxon>Chlamydomonadaceae</taxon>
        <taxon>Chlamydomonas</taxon>
    </lineage>
</organism>
<evidence type="ECO:0000313" key="4">
    <source>
        <dbReference type="Proteomes" id="UP000232323"/>
    </source>
</evidence>
<proteinExistence type="predicted"/>
<evidence type="ECO:0000256" key="1">
    <source>
        <dbReference type="SAM" id="Coils"/>
    </source>
</evidence>
<gene>
    <name evidence="3" type="ORF">CEUSTIGMA_g3601.t1</name>
</gene>
<evidence type="ECO:0000256" key="2">
    <source>
        <dbReference type="SAM" id="MobiDB-lite"/>
    </source>
</evidence>
<protein>
    <recommendedName>
        <fullName evidence="5">EF-hand domain-containing protein</fullName>
    </recommendedName>
</protein>
<dbReference type="InterPro" id="IPR018247">
    <property type="entry name" value="EF_Hand_1_Ca_BS"/>
</dbReference>
<accession>A0A250WZ90</accession>
<dbReference type="EMBL" id="BEGY01000015">
    <property type="protein sequence ID" value="GAX76157.1"/>
    <property type="molecule type" value="Genomic_DNA"/>
</dbReference>
<dbReference type="Proteomes" id="UP000232323">
    <property type="component" value="Unassembled WGS sequence"/>
</dbReference>
<reference evidence="3 4" key="1">
    <citation type="submission" date="2017-08" db="EMBL/GenBank/DDBJ databases">
        <title>Acidophilic green algal genome provides insights into adaptation to an acidic environment.</title>
        <authorList>
            <person name="Hirooka S."/>
            <person name="Hirose Y."/>
            <person name="Kanesaki Y."/>
            <person name="Higuchi S."/>
            <person name="Fujiwara T."/>
            <person name="Onuma R."/>
            <person name="Era A."/>
            <person name="Ohbayashi R."/>
            <person name="Uzuka A."/>
            <person name="Nozaki H."/>
            <person name="Yoshikawa H."/>
            <person name="Miyagishima S.Y."/>
        </authorList>
    </citation>
    <scope>NUCLEOTIDE SEQUENCE [LARGE SCALE GENOMIC DNA]</scope>
    <source>
        <strain evidence="3 4">NIES-2499</strain>
    </source>
</reference>
<keyword evidence="4" id="KW-1185">Reference proteome</keyword>
<dbReference type="PROSITE" id="PS00018">
    <property type="entry name" value="EF_HAND_1"/>
    <property type="match status" value="1"/>
</dbReference>